<sequence length="108" mass="12435">MCLWEEFECLNRCLDEDYERLSRHLNALSVRLDKNEVEVQTVVRGAEEVGNTQRANEEISLLKHEVLSLTSQLKQLMSSFWAAREAQVDVSSHFIVDHTSAMLVGTLW</sequence>
<protein>
    <submittedName>
        <fullName evidence="1">Uncharacterized protein</fullName>
    </submittedName>
</protein>
<dbReference type="HOGENOM" id="CLU_2200516_0_0_1"/>
<proteinExistence type="predicted"/>
<organism evidence="1 2">
    <name type="scientific">Amborella trichopoda</name>
    <dbReference type="NCBI Taxonomy" id="13333"/>
    <lineage>
        <taxon>Eukaryota</taxon>
        <taxon>Viridiplantae</taxon>
        <taxon>Streptophyta</taxon>
        <taxon>Embryophyta</taxon>
        <taxon>Tracheophyta</taxon>
        <taxon>Spermatophyta</taxon>
        <taxon>Magnoliopsida</taxon>
        <taxon>Amborellales</taxon>
        <taxon>Amborellaceae</taxon>
        <taxon>Amborella</taxon>
    </lineage>
</organism>
<reference evidence="2" key="1">
    <citation type="journal article" date="2013" name="Science">
        <title>The Amborella genome and the evolution of flowering plants.</title>
        <authorList>
            <consortium name="Amborella Genome Project"/>
        </authorList>
    </citation>
    <scope>NUCLEOTIDE SEQUENCE [LARGE SCALE GENOMIC DNA]</scope>
</reference>
<dbReference type="AlphaFoldDB" id="W1PIG1"/>
<keyword evidence="2" id="KW-1185">Reference proteome</keyword>
<name>W1PIG1_AMBTC</name>
<evidence type="ECO:0000313" key="2">
    <source>
        <dbReference type="Proteomes" id="UP000017836"/>
    </source>
</evidence>
<evidence type="ECO:0000313" key="1">
    <source>
        <dbReference type="EMBL" id="ERN07514.1"/>
    </source>
</evidence>
<dbReference type="Proteomes" id="UP000017836">
    <property type="component" value="Unassembled WGS sequence"/>
</dbReference>
<gene>
    <name evidence="1" type="ORF">AMTR_s00154p00027910</name>
</gene>
<accession>W1PIG1</accession>
<dbReference type="EMBL" id="KI393735">
    <property type="protein sequence ID" value="ERN07514.1"/>
    <property type="molecule type" value="Genomic_DNA"/>
</dbReference>
<dbReference type="Gramene" id="ERN07514">
    <property type="protein sequence ID" value="ERN07514"/>
    <property type="gene ID" value="AMTR_s00154p00027910"/>
</dbReference>